<keyword evidence="2" id="KW-0964">Secreted</keyword>
<dbReference type="GO" id="GO:0004252">
    <property type="term" value="F:serine-type endopeptidase activity"/>
    <property type="evidence" value="ECO:0007669"/>
    <property type="project" value="InterPro"/>
</dbReference>
<keyword evidence="3" id="KW-0645">Protease</keyword>
<dbReference type="GO" id="GO:0005576">
    <property type="term" value="C:extracellular region"/>
    <property type="evidence" value="ECO:0007669"/>
    <property type="project" value="UniProtKB-SubCell"/>
</dbReference>
<dbReference type="InterPro" id="IPR043504">
    <property type="entry name" value="Peptidase_S1_PA_chymotrypsin"/>
</dbReference>
<dbReference type="Gene3D" id="2.40.10.10">
    <property type="entry name" value="Trypsin-like serine proteases"/>
    <property type="match status" value="2"/>
</dbReference>
<dbReference type="AlphaFoldDB" id="A0A8F2D992"/>
<accession>A0A8F2D992</accession>
<keyword evidence="5" id="KW-0378">Hydrolase</keyword>
<dbReference type="InterPro" id="IPR009003">
    <property type="entry name" value="Peptidase_S1_PA"/>
</dbReference>
<name>A0A8F2D992_TENMO</name>
<dbReference type="SUPFAM" id="SSF50494">
    <property type="entry name" value="Trypsin-like serine proteases"/>
    <property type="match status" value="1"/>
</dbReference>
<feature type="chain" id="PRO_5034652062" evidence="9">
    <location>
        <begin position="22"/>
        <end position="354"/>
    </location>
</feature>
<evidence type="ECO:0000313" key="12">
    <source>
        <dbReference type="EMBL" id="QWS65030.1"/>
    </source>
</evidence>
<evidence type="ECO:0000259" key="11">
    <source>
        <dbReference type="SMART" id="SM00680"/>
    </source>
</evidence>
<organism evidence="12">
    <name type="scientific">Tenebrio molitor</name>
    <name type="common">Yellow mealworm beetle</name>
    <dbReference type="NCBI Taxonomy" id="7067"/>
    <lineage>
        <taxon>Eukaryota</taxon>
        <taxon>Metazoa</taxon>
        <taxon>Ecdysozoa</taxon>
        <taxon>Arthropoda</taxon>
        <taxon>Hexapoda</taxon>
        <taxon>Insecta</taxon>
        <taxon>Pterygota</taxon>
        <taxon>Neoptera</taxon>
        <taxon>Endopterygota</taxon>
        <taxon>Coleoptera</taxon>
        <taxon>Polyphaga</taxon>
        <taxon>Cucujiformia</taxon>
        <taxon>Tenebrionidae</taxon>
        <taxon>Tenebrio</taxon>
    </lineage>
</organism>
<dbReference type="InterPro" id="IPR018114">
    <property type="entry name" value="TRYPSIN_HIS"/>
</dbReference>
<dbReference type="EMBL" id="MW603473">
    <property type="protein sequence ID" value="QWS65030.1"/>
    <property type="molecule type" value="mRNA"/>
</dbReference>
<dbReference type="PANTHER" id="PTHR24258:SF136">
    <property type="entry name" value="GH06673P-RELATED"/>
    <property type="match status" value="1"/>
</dbReference>
<feature type="signal peptide" evidence="9">
    <location>
        <begin position="1"/>
        <end position="21"/>
    </location>
</feature>
<sequence>MSIKDIIKISVFLSIYGICAAQFEGNSCVLSDASGPGKCVKAQNCDYAKRLIQMRQNPQLCGFRRRTALVCCPISSNFTNKSRSEEKCQEYHHIRNVRPVIAFGEKAKSREFPHMAAVGYGDDKKDVLWACGGSLISDQFVLTAAHCTRTRDYGDPKWVRLGELNLNDTTEDADPQDFDVEAVFVHPDYKPPSLYNDVALLKLKKTVLFNLYIKPACVHTEEKLPNSLIQAIGWGKTDFYGDSSSHLLKVYLTIIKHQTCSKSYSNISERKLAKGIEDKSQICAGDASGKDTCPGDSGGPLQFWQSSSGELLDHFVVIGITSFGKACGVENSAGVYTRVSFFRSWIEDTVWPIS</sequence>
<dbReference type="PANTHER" id="PTHR24258">
    <property type="entry name" value="SERINE PROTEASE-RELATED"/>
    <property type="match status" value="1"/>
</dbReference>
<comment type="subcellular location">
    <subcellularLocation>
        <location evidence="1">Secreted</location>
    </subcellularLocation>
</comment>
<dbReference type="PROSITE" id="PS00135">
    <property type="entry name" value="TRYPSIN_SER"/>
    <property type="match status" value="1"/>
</dbReference>
<protein>
    <submittedName>
        <fullName evidence="12">Trypsin-like serine peptidase</fullName>
    </submittedName>
</protein>
<dbReference type="GO" id="GO:0006508">
    <property type="term" value="P:proteolysis"/>
    <property type="evidence" value="ECO:0007669"/>
    <property type="project" value="UniProtKB-KW"/>
</dbReference>
<evidence type="ECO:0000256" key="7">
    <source>
        <dbReference type="ARBA" id="ARBA00023157"/>
    </source>
</evidence>
<keyword evidence="4 9" id="KW-0732">Signal</keyword>
<dbReference type="InterPro" id="IPR022700">
    <property type="entry name" value="CLIP"/>
</dbReference>
<reference evidence="12" key="1">
    <citation type="submission" date="2021-02" db="EMBL/GenBank/DDBJ databases">
        <authorList>
            <person name="Oppert B.S."/>
            <person name="Elpidina E."/>
            <person name="Tereshchenkova V."/>
            <person name="Zhiganov N."/>
            <person name="Filippova I."/>
        </authorList>
    </citation>
    <scope>NUCLEOTIDE SEQUENCE</scope>
</reference>
<dbReference type="InterPro" id="IPR033116">
    <property type="entry name" value="TRYPSIN_SER"/>
</dbReference>
<keyword evidence="7" id="KW-1015">Disulfide bond</keyword>
<evidence type="ECO:0000256" key="2">
    <source>
        <dbReference type="ARBA" id="ARBA00022525"/>
    </source>
</evidence>
<dbReference type="InterPro" id="IPR001314">
    <property type="entry name" value="Peptidase_S1A"/>
</dbReference>
<dbReference type="FunFam" id="2.40.10.10:FF:000015">
    <property type="entry name" value="Atrial natriuretic peptide-converting enzyme"/>
    <property type="match status" value="1"/>
</dbReference>
<comment type="similarity">
    <text evidence="8">Belongs to the peptidase S1 family. CLIP subfamily.</text>
</comment>
<dbReference type="SMART" id="SM00680">
    <property type="entry name" value="CLIP"/>
    <property type="match status" value="1"/>
</dbReference>
<feature type="domain" description="Peptidase S1" evidence="10">
    <location>
        <begin position="100"/>
        <end position="346"/>
    </location>
</feature>
<dbReference type="PRINTS" id="PR00722">
    <property type="entry name" value="CHYMOTRYPSIN"/>
</dbReference>
<evidence type="ECO:0000259" key="10">
    <source>
        <dbReference type="SMART" id="SM00020"/>
    </source>
</evidence>
<dbReference type="SMART" id="SM00020">
    <property type="entry name" value="Tryp_SPc"/>
    <property type="match status" value="1"/>
</dbReference>
<keyword evidence="6" id="KW-0720">Serine protease</keyword>
<evidence type="ECO:0000256" key="8">
    <source>
        <dbReference type="ARBA" id="ARBA00024195"/>
    </source>
</evidence>
<dbReference type="PROSITE" id="PS00134">
    <property type="entry name" value="TRYPSIN_HIS"/>
    <property type="match status" value="1"/>
</dbReference>
<feature type="domain" description="Clip" evidence="11">
    <location>
        <begin position="28"/>
        <end position="73"/>
    </location>
</feature>
<evidence type="ECO:0000256" key="3">
    <source>
        <dbReference type="ARBA" id="ARBA00022670"/>
    </source>
</evidence>
<dbReference type="CDD" id="cd00190">
    <property type="entry name" value="Tryp_SPc"/>
    <property type="match status" value="1"/>
</dbReference>
<evidence type="ECO:0000256" key="4">
    <source>
        <dbReference type="ARBA" id="ARBA00022729"/>
    </source>
</evidence>
<dbReference type="InterPro" id="IPR001254">
    <property type="entry name" value="Trypsin_dom"/>
</dbReference>
<evidence type="ECO:0000256" key="9">
    <source>
        <dbReference type="SAM" id="SignalP"/>
    </source>
</evidence>
<evidence type="ECO:0000256" key="5">
    <source>
        <dbReference type="ARBA" id="ARBA00022801"/>
    </source>
</evidence>
<dbReference type="Pfam" id="PF00089">
    <property type="entry name" value="Trypsin"/>
    <property type="match status" value="1"/>
</dbReference>
<proteinExistence type="evidence at transcript level"/>
<evidence type="ECO:0000256" key="6">
    <source>
        <dbReference type="ARBA" id="ARBA00022825"/>
    </source>
</evidence>
<evidence type="ECO:0000256" key="1">
    <source>
        <dbReference type="ARBA" id="ARBA00004613"/>
    </source>
</evidence>